<dbReference type="AlphaFoldDB" id="A0A3D8JTM8"/>
<organism evidence="1 2">
    <name type="scientific">Trinickia dinghuensis</name>
    <dbReference type="NCBI Taxonomy" id="2291023"/>
    <lineage>
        <taxon>Bacteria</taxon>
        <taxon>Pseudomonadati</taxon>
        <taxon>Pseudomonadota</taxon>
        <taxon>Betaproteobacteria</taxon>
        <taxon>Burkholderiales</taxon>
        <taxon>Burkholderiaceae</taxon>
        <taxon>Trinickia</taxon>
    </lineage>
</organism>
<gene>
    <name evidence="1" type="ORF">DWV00_27375</name>
</gene>
<sequence>MKHARIDIARAYDTLGQDGPARYLVDRMWPRGVTKESLGIEAWLRDVAPSTELRRWFGHDPERWEEFRQRYCDELDANPTSWQPLAEAAKHGPIMLLFGARDRDHNQAVVLRDYLVRKLAHH</sequence>
<dbReference type="EMBL" id="QRGA01000018">
    <property type="protein sequence ID" value="RDU95751.1"/>
    <property type="molecule type" value="Genomic_DNA"/>
</dbReference>
<dbReference type="RefSeq" id="WP_115536756.1">
    <property type="nucleotide sequence ID" value="NZ_QRGA01000018.1"/>
</dbReference>
<evidence type="ECO:0000313" key="2">
    <source>
        <dbReference type="Proteomes" id="UP000256838"/>
    </source>
</evidence>
<protein>
    <submittedName>
        <fullName evidence="1">DUF488 family protein</fullName>
    </submittedName>
</protein>
<keyword evidence="2" id="KW-1185">Reference proteome</keyword>
<proteinExistence type="predicted"/>
<accession>A0A3D8JTM8</accession>
<dbReference type="InterPro" id="IPR052552">
    <property type="entry name" value="YeaO-like"/>
</dbReference>
<dbReference type="Proteomes" id="UP000256838">
    <property type="component" value="Unassembled WGS sequence"/>
</dbReference>
<reference evidence="1 2" key="1">
    <citation type="submission" date="2018-08" db="EMBL/GenBank/DDBJ databases">
        <title>Paraburkholderia sp. DHOM06 isolated from forest soil.</title>
        <authorList>
            <person name="Gao Z.-H."/>
            <person name="Qiu L.-H."/>
        </authorList>
    </citation>
    <scope>NUCLEOTIDE SEQUENCE [LARGE SCALE GENOMIC DNA]</scope>
    <source>
        <strain evidence="1 2">DHOM06</strain>
    </source>
</reference>
<dbReference type="OrthoDB" id="9790745at2"/>
<comment type="caution">
    <text evidence="1">The sequence shown here is derived from an EMBL/GenBank/DDBJ whole genome shotgun (WGS) entry which is preliminary data.</text>
</comment>
<dbReference type="PANTHER" id="PTHR36849:SF1">
    <property type="entry name" value="CYTOPLASMIC PROTEIN"/>
    <property type="match status" value="1"/>
</dbReference>
<dbReference type="Pfam" id="PF22752">
    <property type="entry name" value="DUF488-N3i"/>
    <property type="match status" value="1"/>
</dbReference>
<dbReference type="PANTHER" id="PTHR36849">
    <property type="entry name" value="CYTOPLASMIC PROTEIN-RELATED"/>
    <property type="match status" value="1"/>
</dbReference>
<name>A0A3D8JTM8_9BURK</name>
<evidence type="ECO:0000313" key="1">
    <source>
        <dbReference type="EMBL" id="RDU95751.1"/>
    </source>
</evidence>